<evidence type="ECO:0000259" key="4">
    <source>
        <dbReference type="Pfam" id="PF04577"/>
    </source>
</evidence>
<dbReference type="AlphaFoldDB" id="A0A947GJN0"/>
<dbReference type="PANTHER" id="PTHR20961:SF150">
    <property type="entry name" value="GLYCOSYLTRANSFERASE FAMILY 61 PROTEIN"/>
    <property type="match status" value="1"/>
</dbReference>
<dbReference type="RefSeq" id="WP_215609193.1">
    <property type="nucleotide sequence ID" value="NZ_JADOES010000021.1"/>
</dbReference>
<dbReference type="GO" id="GO:0016757">
    <property type="term" value="F:glycosyltransferase activity"/>
    <property type="evidence" value="ECO:0007669"/>
    <property type="project" value="UniProtKB-KW"/>
</dbReference>
<evidence type="ECO:0000313" key="5">
    <source>
        <dbReference type="EMBL" id="MBT9316123.1"/>
    </source>
</evidence>
<dbReference type="Proteomes" id="UP000717364">
    <property type="component" value="Unassembled WGS sequence"/>
</dbReference>
<reference evidence="5" key="1">
    <citation type="submission" date="2020-11" db="EMBL/GenBank/DDBJ databases">
        <authorList>
            <person name="Konstantinou D."/>
            <person name="Gkelis S."/>
            <person name="Popin R."/>
            <person name="Fewer D."/>
            <person name="Sivonen K."/>
        </authorList>
    </citation>
    <scope>NUCLEOTIDE SEQUENCE</scope>
    <source>
        <strain evidence="5">TAU-MAC 1115</strain>
    </source>
</reference>
<evidence type="ECO:0000256" key="2">
    <source>
        <dbReference type="ARBA" id="ARBA00022679"/>
    </source>
</evidence>
<dbReference type="EMBL" id="JADOES010000021">
    <property type="protein sequence ID" value="MBT9316123.1"/>
    <property type="molecule type" value="Genomic_DNA"/>
</dbReference>
<gene>
    <name evidence="5" type="ORF">IXB50_11900</name>
</gene>
<dbReference type="InterPro" id="IPR007657">
    <property type="entry name" value="Glycosyltransferase_61"/>
</dbReference>
<evidence type="ECO:0000313" key="6">
    <source>
        <dbReference type="Proteomes" id="UP000717364"/>
    </source>
</evidence>
<dbReference type="InterPro" id="IPR049625">
    <property type="entry name" value="Glyco_transf_61_cat"/>
</dbReference>
<feature type="domain" description="Glycosyltransferase 61 catalytic" evidence="4">
    <location>
        <begin position="80"/>
        <end position="254"/>
    </location>
</feature>
<keyword evidence="3" id="KW-0325">Glycoprotein</keyword>
<dbReference type="PANTHER" id="PTHR20961">
    <property type="entry name" value="GLYCOSYLTRANSFERASE"/>
    <property type="match status" value="1"/>
</dbReference>
<keyword evidence="2" id="KW-0808">Transferase</keyword>
<keyword evidence="1" id="KW-0328">Glycosyltransferase</keyword>
<evidence type="ECO:0000256" key="1">
    <source>
        <dbReference type="ARBA" id="ARBA00022676"/>
    </source>
</evidence>
<accession>A0A947GJN0</accession>
<dbReference type="Pfam" id="PF04577">
    <property type="entry name" value="Glyco_transf_61"/>
    <property type="match status" value="1"/>
</dbReference>
<reference evidence="5" key="2">
    <citation type="journal article" date="2021" name="Mar. Drugs">
        <title>Genome Reduction and Secondary Metabolism of the Marine Sponge-Associated Cyanobacterium Leptothoe.</title>
        <authorList>
            <person name="Konstantinou D."/>
            <person name="Popin R.V."/>
            <person name="Fewer D.P."/>
            <person name="Sivonen K."/>
            <person name="Gkelis S."/>
        </authorList>
    </citation>
    <scope>NUCLEOTIDE SEQUENCE</scope>
    <source>
        <strain evidence="5">TAU-MAC 1115</strain>
    </source>
</reference>
<comment type="caution">
    <text evidence="5">The sequence shown here is derived from an EMBL/GenBank/DDBJ whole genome shotgun (WGS) entry which is preliminary data.</text>
</comment>
<evidence type="ECO:0000256" key="3">
    <source>
        <dbReference type="ARBA" id="ARBA00023180"/>
    </source>
</evidence>
<sequence>MNATNSTLMQSEDAVVTVLRVKAGYTNDKGEVYDRDGRFIDFPRELGSKQRLPLDPSSVDKQFRHQRVACVVQERRNYSYYHWTYETLPKLIYLSNKRKEFKVDKLYFHFGYLGHPYQRQALRRLGFSYCQVLDAKRIKSLMAQEIVVVKLNETRLEPSNHLCRAIKAVFINRPVKEPYRKIYLTRDHIKTGRKLINEIELRELLDAYGFQIVIAEKLTVAAQAKLFNESKYVISPHGAALANIAFCEPGTKILELFNQTNRSMWSPLYSRIAKSCDLELRPIPPKQLAESMESNHRSNFHTDLVLIKAALTEWGL</sequence>
<keyword evidence="6" id="KW-1185">Reference proteome</keyword>
<name>A0A947GJN0_9CYAN</name>
<protein>
    <submittedName>
        <fullName evidence="5">Glycosyltransferase family 61 protein</fullName>
    </submittedName>
</protein>
<proteinExistence type="predicted"/>
<organism evidence="5 6">
    <name type="scientific">Leptothoe spongobia TAU-MAC 1115</name>
    <dbReference type="NCBI Taxonomy" id="1967444"/>
    <lineage>
        <taxon>Bacteria</taxon>
        <taxon>Bacillati</taxon>
        <taxon>Cyanobacteriota</taxon>
        <taxon>Cyanophyceae</taxon>
        <taxon>Nodosilineales</taxon>
        <taxon>Cymatolegaceae</taxon>
        <taxon>Leptothoe</taxon>
        <taxon>Leptothoe spongobia</taxon>
    </lineage>
</organism>